<feature type="transmembrane region" description="Helical" evidence="1">
    <location>
        <begin position="43"/>
        <end position="60"/>
    </location>
</feature>
<proteinExistence type="predicted"/>
<feature type="transmembrane region" description="Helical" evidence="1">
    <location>
        <begin position="147"/>
        <end position="165"/>
    </location>
</feature>
<dbReference type="EMBL" id="NXII01000003">
    <property type="protein sequence ID" value="RXI42601.1"/>
    <property type="molecule type" value="Genomic_DNA"/>
</dbReference>
<keyword evidence="1" id="KW-1133">Transmembrane helix</keyword>
<comment type="caution">
    <text evidence="2">The sequence shown here is derived from an EMBL/GenBank/DDBJ whole genome shotgun (WGS) entry which is preliminary data.</text>
</comment>
<feature type="transmembrane region" description="Helical" evidence="1">
    <location>
        <begin position="72"/>
        <end position="90"/>
    </location>
</feature>
<protein>
    <submittedName>
        <fullName evidence="2">Uncharacterized protein</fullName>
    </submittedName>
</protein>
<organism evidence="2 3">
    <name type="scientific">Arcobacter cloacae</name>
    <dbReference type="NCBI Taxonomy" id="1054034"/>
    <lineage>
        <taxon>Bacteria</taxon>
        <taxon>Pseudomonadati</taxon>
        <taxon>Campylobacterota</taxon>
        <taxon>Epsilonproteobacteria</taxon>
        <taxon>Campylobacterales</taxon>
        <taxon>Arcobacteraceae</taxon>
        <taxon>Arcobacter</taxon>
    </lineage>
</organism>
<keyword evidence="1" id="KW-0472">Membrane</keyword>
<feature type="transmembrane region" description="Helical" evidence="1">
    <location>
        <begin position="283"/>
        <end position="302"/>
    </location>
</feature>
<evidence type="ECO:0000313" key="2">
    <source>
        <dbReference type="EMBL" id="RXI42601.1"/>
    </source>
</evidence>
<accession>A0AA94FIP1</accession>
<feature type="transmembrane region" description="Helical" evidence="1">
    <location>
        <begin position="323"/>
        <end position="342"/>
    </location>
</feature>
<sequence length="608" mass="73070">MIIFSNIFKTLKSFYYNLTQMIYIILGFSQLGFLCVYLEQNNLFLILIHLTLIETLFISYKTIHSKKFLSIYGFYLLLKYIFSSFIFLYNSNYIDYYFLVTFQLLFFFFNIDTVNIYRNKQIKVLSFLFLVTLSTTISMLSSNNFSFLFVIYLISVYYILKSKVLPEENRFCHNNQFIPNMILRKIKQLPISFASLTILTFIPFIYYLQLELTLKITLSCILFLTIFYEYRQFYGGWSLSFDISKILKYYKLIMVFSIFYILLFWLTNIQIEVEIFKDYSTNIFNNISNIAILNIASLFVILQLNYSKYGSSYLLYKILKSPILLIITFLPSLIYICSFYFLKLEQEQYNILPSLLILSYLSTLSLFFYTYVFMETQNLMKKLFEDVKYEDFNTYKNNIIQTKERNIDSILTIINKIINNNDTPTSHSLFFYLFCWVNINILHIKDQDRFYQTKENNRFYDFFMLIIQNIVTSNNLIQKNFLTAIKEMIMYKINSDNYMNYGLIYRVLFSYLKLSLENKNEEISKFIYDVIYLKTSTILLNLKRFELSDYEMLNYDNDYTTMSDFESVFIESLNSIQKIAIKNEQKEFLSHCRFITLLINNLNFKLHT</sequence>
<feature type="transmembrane region" description="Helical" evidence="1">
    <location>
        <begin position="96"/>
        <end position="117"/>
    </location>
</feature>
<evidence type="ECO:0000313" key="3">
    <source>
        <dbReference type="Proteomes" id="UP000290378"/>
    </source>
</evidence>
<feature type="transmembrane region" description="Helical" evidence="1">
    <location>
        <begin position="186"/>
        <end position="206"/>
    </location>
</feature>
<feature type="transmembrane region" description="Helical" evidence="1">
    <location>
        <begin position="354"/>
        <end position="374"/>
    </location>
</feature>
<gene>
    <name evidence="2" type="ORF">CP963_03645</name>
</gene>
<name>A0AA94FIP1_9BACT</name>
<evidence type="ECO:0000256" key="1">
    <source>
        <dbReference type="SAM" id="Phobius"/>
    </source>
</evidence>
<feature type="transmembrane region" description="Helical" evidence="1">
    <location>
        <begin position="21"/>
        <end position="37"/>
    </location>
</feature>
<reference evidence="2 3" key="1">
    <citation type="submission" date="2017-09" db="EMBL/GenBank/DDBJ databases">
        <title>Genomics of the genus Arcobacter.</title>
        <authorList>
            <person name="Perez-Cataluna A."/>
            <person name="Figueras M.J."/>
            <person name="Salas-Masso N."/>
        </authorList>
    </citation>
    <scope>NUCLEOTIDE SEQUENCE [LARGE SCALE GENOMIC DNA]</scope>
    <source>
        <strain evidence="2 3">CECT 7834</strain>
    </source>
</reference>
<dbReference type="AlphaFoldDB" id="A0AA94FIP1"/>
<dbReference type="Proteomes" id="UP000290378">
    <property type="component" value="Unassembled WGS sequence"/>
</dbReference>
<feature type="transmembrane region" description="Helical" evidence="1">
    <location>
        <begin position="124"/>
        <end position="141"/>
    </location>
</feature>
<keyword evidence="3" id="KW-1185">Reference proteome</keyword>
<keyword evidence="1" id="KW-0812">Transmembrane</keyword>
<feature type="transmembrane region" description="Helical" evidence="1">
    <location>
        <begin position="249"/>
        <end position="271"/>
    </location>
</feature>